<keyword evidence="1" id="KW-0732">Signal</keyword>
<gene>
    <name evidence="2" type="ORF">Q9295_05610</name>
</gene>
<evidence type="ECO:0000256" key="1">
    <source>
        <dbReference type="SAM" id="SignalP"/>
    </source>
</evidence>
<feature type="signal peptide" evidence="1">
    <location>
        <begin position="1"/>
        <end position="26"/>
    </location>
</feature>
<comment type="caution">
    <text evidence="2">The sequence shown here is derived from an EMBL/GenBank/DDBJ whole genome shotgun (WGS) entry which is preliminary data.</text>
</comment>
<feature type="chain" id="PRO_5045881638" evidence="1">
    <location>
        <begin position="27"/>
        <end position="163"/>
    </location>
</feature>
<dbReference type="Proteomes" id="UP001239680">
    <property type="component" value="Unassembled WGS sequence"/>
</dbReference>
<name>A0ABU0VVW7_9RHOB</name>
<keyword evidence="3" id="KW-1185">Reference proteome</keyword>
<accession>A0ABU0VVW7</accession>
<dbReference type="EMBL" id="JAVDBT010000004">
    <property type="protein sequence ID" value="MDQ2065838.1"/>
    <property type="molecule type" value="Genomic_DNA"/>
</dbReference>
<protein>
    <submittedName>
        <fullName evidence="2">Uncharacterized protein</fullName>
    </submittedName>
</protein>
<sequence length="163" mass="17838">MCSLAFPAQSLVAVALAALMASPAIAETAPNPPLVEAPPSDPLLSAPRPTGPAMTADEFDAYVTGKVLTYSKYDWIYGTEEYLPGRRVRWQVTGDLCQYGHWYEKSGLICFTYEYAQGEHCWTFWQEDGLLRALTTDDLAGEPLSEVKDAEVGLNCPDLDVGV</sequence>
<dbReference type="RefSeq" id="WP_306679524.1">
    <property type="nucleotide sequence ID" value="NZ_JAVDBT010000004.1"/>
</dbReference>
<evidence type="ECO:0000313" key="3">
    <source>
        <dbReference type="Proteomes" id="UP001239680"/>
    </source>
</evidence>
<proteinExistence type="predicted"/>
<evidence type="ECO:0000313" key="2">
    <source>
        <dbReference type="EMBL" id="MDQ2065838.1"/>
    </source>
</evidence>
<reference evidence="2 3" key="1">
    <citation type="submission" date="2023-08" db="EMBL/GenBank/DDBJ databases">
        <title>Characterization of two Paracoccaceae strains isolated from Phycosphere and proposal of Xinfangfangia lacusdiani sp. nov.</title>
        <authorList>
            <person name="Deng Y."/>
            <person name="Zhang Y.Q."/>
        </authorList>
    </citation>
    <scope>NUCLEOTIDE SEQUENCE [LARGE SCALE GENOMIC DNA]</scope>
    <source>
        <strain evidence="2 3">CPCC 101601</strain>
    </source>
</reference>
<organism evidence="2 3">
    <name type="scientific">Pseudogemmobacter lacusdianii</name>
    <dbReference type="NCBI Taxonomy" id="3069608"/>
    <lineage>
        <taxon>Bacteria</taxon>
        <taxon>Pseudomonadati</taxon>
        <taxon>Pseudomonadota</taxon>
        <taxon>Alphaproteobacteria</taxon>
        <taxon>Rhodobacterales</taxon>
        <taxon>Paracoccaceae</taxon>
        <taxon>Pseudogemmobacter</taxon>
    </lineage>
</organism>